<dbReference type="Proteomes" id="UP001057402">
    <property type="component" value="Chromosome 10"/>
</dbReference>
<organism evidence="1 2">
    <name type="scientific">Melastoma candidum</name>
    <dbReference type="NCBI Taxonomy" id="119954"/>
    <lineage>
        <taxon>Eukaryota</taxon>
        <taxon>Viridiplantae</taxon>
        <taxon>Streptophyta</taxon>
        <taxon>Embryophyta</taxon>
        <taxon>Tracheophyta</taxon>
        <taxon>Spermatophyta</taxon>
        <taxon>Magnoliopsida</taxon>
        <taxon>eudicotyledons</taxon>
        <taxon>Gunneridae</taxon>
        <taxon>Pentapetalae</taxon>
        <taxon>rosids</taxon>
        <taxon>malvids</taxon>
        <taxon>Myrtales</taxon>
        <taxon>Melastomataceae</taxon>
        <taxon>Melastomatoideae</taxon>
        <taxon>Melastomateae</taxon>
        <taxon>Melastoma</taxon>
    </lineage>
</organism>
<sequence>MDRGEPALVPQWLKNNGSTSNGGGVGQPNSFSSSSRPSDDHLLVKHARTSANTGVKASERTTAGFFHRNSGSRGSAHLQSYGSFGSRSNRNGVYEDPVKLKEKEKLIVGVNRSTNHSDYLGNGLQHKFGKDELQRSKSVNGRRDEGAPRRNNSSELCDGTSKYHSSGIVLPGSGNAFAKLNKPSFEYDFPSLVSEDNLVAPEIGRVRSPGFQRQLSPTSDGWTSVLAEAPGTNGTSRSSILPSSQIPSNISSPLPRSMVPPNMAEAVAQIPVRARTPPELSANTQRLEELAIKKSKQLIPMTPNTPRSHITSSLDKSRTRIVQPQIKPSPAPSISGSQPLRVGTAKLDAVRSSNLGKLQILSKDLNGVYSSGKERLSTPNGFSVSTSSLGEAPPTDVSPAVNSLSHQRLAGLERKPAVVSTNLEKKPSLQAQSRIEFFNCLKQKSSSSGNSAACNGDHSLSSTLTERSDSLSTIPITLEMKEEAPSNDPASDRGIENGMVATSTCDGDDCILTRHPTVNGEQQLFPLNEEDAAFMRSLGWEESTGEDEEGLTEEEINSFFQERANMGLSSQSLSVQEMALQLKAGLNNCLGFSGARSWSMPRSES</sequence>
<gene>
    <name evidence="1" type="ORF">MLD38_032455</name>
</gene>
<keyword evidence="2" id="KW-1185">Reference proteome</keyword>
<protein>
    <submittedName>
        <fullName evidence="1">Uncharacterized protein</fullName>
    </submittedName>
</protein>
<evidence type="ECO:0000313" key="2">
    <source>
        <dbReference type="Proteomes" id="UP001057402"/>
    </source>
</evidence>
<evidence type="ECO:0000313" key="1">
    <source>
        <dbReference type="EMBL" id="KAI4318788.1"/>
    </source>
</evidence>
<accession>A0ACB9M430</accession>
<proteinExistence type="predicted"/>
<reference evidence="2" key="1">
    <citation type="journal article" date="2023" name="Front. Plant Sci.">
        <title>Chromosomal-level genome assembly of Melastoma candidum provides insights into trichome evolution.</title>
        <authorList>
            <person name="Zhong Y."/>
            <person name="Wu W."/>
            <person name="Sun C."/>
            <person name="Zou P."/>
            <person name="Liu Y."/>
            <person name="Dai S."/>
            <person name="Zhou R."/>
        </authorList>
    </citation>
    <scope>NUCLEOTIDE SEQUENCE [LARGE SCALE GENOMIC DNA]</scope>
</reference>
<dbReference type="EMBL" id="CM042889">
    <property type="protein sequence ID" value="KAI4318788.1"/>
    <property type="molecule type" value="Genomic_DNA"/>
</dbReference>
<name>A0ACB9M430_9MYRT</name>
<comment type="caution">
    <text evidence="1">The sequence shown here is derived from an EMBL/GenBank/DDBJ whole genome shotgun (WGS) entry which is preliminary data.</text>
</comment>